<dbReference type="GO" id="GO:0016491">
    <property type="term" value="F:oxidoreductase activity"/>
    <property type="evidence" value="ECO:0007669"/>
    <property type="project" value="UniProtKB-KW"/>
</dbReference>
<dbReference type="SUPFAM" id="SSF55469">
    <property type="entry name" value="FMN-dependent nitroreductase-like"/>
    <property type="match status" value="1"/>
</dbReference>
<reference evidence="5" key="1">
    <citation type="submission" date="2016-10" db="EMBL/GenBank/DDBJ databases">
        <authorList>
            <person name="Varghese N."/>
            <person name="Submissions S."/>
        </authorList>
    </citation>
    <scope>NUCLEOTIDE SEQUENCE [LARGE SCALE GENOMIC DNA]</scope>
    <source>
        <strain evidence="5">DSM 13327</strain>
    </source>
</reference>
<dbReference type="InterPro" id="IPR000415">
    <property type="entry name" value="Nitroreductase-like"/>
</dbReference>
<comment type="similarity">
    <text evidence="1">Belongs to the nitroreductase family.</text>
</comment>
<organism evidence="4 5">
    <name type="scientific">Pelosinus propionicus DSM 13327</name>
    <dbReference type="NCBI Taxonomy" id="1123291"/>
    <lineage>
        <taxon>Bacteria</taxon>
        <taxon>Bacillati</taxon>
        <taxon>Bacillota</taxon>
        <taxon>Negativicutes</taxon>
        <taxon>Selenomonadales</taxon>
        <taxon>Sporomusaceae</taxon>
        <taxon>Pelosinus</taxon>
    </lineage>
</organism>
<protein>
    <submittedName>
        <fullName evidence="4">Nitroreductase</fullName>
    </submittedName>
</protein>
<name>A0A1I4N7U1_9FIRM</name>
<evidence type="ECO:0000256" key="2">
    <source>
        <dbReference type="ARBA" id="ARBA00023002"/>
    </source>
</evidence>
<evidence type="ECO:0000313" key="4">
    <source>
        <dbReference type="EMBL" id="SFM11465.1"/>
    </source>
</evidence>
<dbReference type="InterPro" id="IPR029479">
    <property type="entry name" value="Nitroreductase"/>
</dbReference>
<dbReference type="RefSeq" id="WP_090941103.1">
    <property type="nucleotide sequence ID" value="NZ_FOTS01000042.1"/>
</dbReference>
<dbReference type="STRING" id="1123291.SAMN04490355_10424"/>
<dbReference type="AlphaFoldDB" id="A0A1I4N7U1"/>
<dbReference type="Proteomes" id="UP000199520">
    <property type="component" value="Unassembled WGS sequence"/>
</dbReference>
<dbReference type="OrthoDB" id="9812105at2"/>
<evidence type="ECO:0000313" key="5">
    <source>
        <dbReference type="Proteomes" id="UP000199520"/>
    </source>
</evidence>
<gene>
    <name evidence="4" type="ORF">SAMN04490355_10424</name>
</gene>
<evidence type="ECO:0000259" key="3">
    <source>
        <dbReference type="Pfam" id="PF00881"/>
    </source>
</evidence>
<accession>A0A1I4N7U1</accession>
<proteinExistence type="inferred from homology"/>
<sequence length="196" mass="21320">MNEIINNILTRRSIRVFKEEQIPESDLNIILEAATFAPTGMNAQSWHFTAIHSKEKLAELNSLVQKVLVTHPGADPGMPYIDFLKNMAEAPNFNFFYHAPTLVIATNSINSASAAPQSDCTAALQNIFLAAHSLGIGSCWIHLLVLISDLPEIKDHLTALGVPLDHKIYGSAALGFPGRSNPKPSPRKSGVITIVK</sequence>
<evidence type="ECO:0000256" key="1">
    <source>
        <dbReference type="ARBA" id="ARBA00007118"/>
    </source>
</evidence>
<dbReference type="Gene3D" id="3.40.109.10">
    <property type="entry name" value="NADH Oxidase"/>
    <property type="match status" value="1"/>
</dbReference>
<dbReference type="Pfam" id="PF00881">
    <property type="entry name" value="Nitroreductase"/>
    <property type="match status" value="1"/>
</dbReference>
<keyword evidence="2" id="KW-0560">Oxidoreductase</keyword>
<keyword evidence="5" id="KW-1185">Reference proteome</keyword>
<feature type="domain" description="Nitroreductase" evidence="3">
    <location>
        <begin position="8"/>
        <end position="175"/>
    </location>
</feature>
<dbReference type="PANTHER" id="PTHR43673">
    <property type="entry name" value="NAD(P)H NITROREDUCTASE YDGI-RELATED"/>
    <property type="match status" value="1"/>
</dbReference>
<dbReference type="PANTHER" id="PTHR43673:SF10">
    <property type="entry name" value="NADH DEHYDROGENASE_NAD(P)H NITROREDUCTASE XCC3605-RELATED"/>
    <property type="match status" value="1"/>
</dbReference>
<dbReference type="EMBL" id="FOTS01000042">
    <property type="protein sequence ID" value="SFM11465.1"/>
    <property type="molecule type" value="Genomic_DNA"/>
</dbReference>